<dbReference type="PANTHER" id="PTHR46013">
    <property type="entry name" value="VASCULAR CELL ADHESION MOLECULE 1"/>
    <property type="match status" value="1"/>
</dbReference>
<reference evidence="3 4" key="1">
    <citation type="submission" date="2021-07" db="EMBL/GenBank/DDBJ databases">
        <authorList>
            <person name="Imarazene B."/>
            <person name="Zahm M."/>
            <person name="Klopp C."/>
            <person name="Cabau C."/>
            <person name="Beille S."/>
            <person name="Jouanno E."/>
            <person name="Castinel A."/>
            <person name="Lluch J."/>
            <person name="Gil L."/>
            <person name="Kuchtly C."/>
            <person name="Lopez Roques C."/>
            <person name="Donnadieu C."/>
            <person name="Parrinello H."/>
            <person name="Journot L."/>
            <person name="Du K."/>
            <person name="Schartl M."/>
            <person name="Retaux S."/>
            <person name="Guiguen Y."/>
        </authorList>
    </citation>
    <scope>NUCLEOTIDE SEQUENCE [LARGE SCALE GENOMIC DNA]</scope>
    <source>
        <strain evidence="3">Pach_M1</strain>
        <tissue evidence="3">Testis</tissue>
    </source>
</reference>
<dbReference type="PANTHER" id="PTHR46013:SF4">
    <property type="entry name" value="B-CELL RECEPTOR CD22-RELATED"/>
    <property type="match status" value="1"/>
</dbReference>
<evidence type="ECO:0000313" key="4">
    <source>
        <dbReference type="Proteomes" id="UP000752171"/>
    </source>
</evidence>
<dbReference type="InterPro" id="IPR003599">
    <property type="entry name" value="Ig_sub"/>
</dbReference>
<accession>A0A8T2MSX8</accession>
<sequence>MCGSESAPSHRRLQSALSRQYRHTFFESSLSRERAKSSPKGNCSLGLFLRRTQHEAAEMGVGHLQTEWLWTSLIVSGVLAGDWMVQVPESPIRAPAGSSVTVPCTYDFPEDSSQGTPRKVLSEMWCRNESFCITQTYVYHSRGIFIDPAYRGRVQYLGTTRSKNCSFRITDLRTTDSGVYVFRFITDHPVEKLPGQKGITLQVTDGSRVSVVGIVIGVIFILGAIAVIAVWVRRRRPSRSLRRDGTI</sequence>
<protein>
    <submittedName>
        <fullName evidence="3">Sialoadhesin-like</fullName>
    </submittedName>
</protein>
<name>A0A8T2MSX8_ASTMX</name>
<dbReference type="Proteomes" id="UP000752171">
    <property type="component" value="Unassembled WGS sequence"/>
</dbReference>
<feature type="transmembrane region" description="Helical" evidence="1">
    <location>
        <begin position="209"/>
        <end position="232"/>
    </location>
</feature>
<evidence type="ECO:0000313" key="3">
    <source>
        <dbReference type="EMBL" id="KAG9283691.1"/>
    </source>
</evidence>
<keyword evidence="1" id="KW-0472">Membrane</keyword>
<dbReference type="InterPro" id="IPR036179">
    <property type="entry name" value="Ig-like_dom_sf"/>
</dbReference>
<evidence type="ECO:0000259" key="2">
    <source>
        <dbReference type="SMART" id="SM00409"/>
    </source>
</evidence>
<dbReference type="InterPro" id="IPR013783">
    <property type="entry name" value="Ig-like_fold"/>
</dbReference>
<feature type="domain" description="Immunoglobulin" evidence="2">
    <location>
        <begin position="89"/>
        <end position="204"/>
    </location>
</feature>
<dbReference type="AlphaFoldDB" id="A0A8T2MSX8"/>
<gene>
    <name evidence="3" type="ORF">AMEX_G2489</name>
</gene>
<dbReference type="SUPFAM" id="SSF48726">
    <property type="entry name" value="Immunoglobulin"/>
    <property type="match status" value="1"/>
</dbReference>
<dbReference type="SMART" id="SM00409">
    <property type="entry name" value="IG"/>
    <property type="match status" value="1"/>
</dbReference>
<keyword evidence="1" id="KW-0812">Transmembrane</keyword>
<dbReference type="InterPro" id="IPR056386">
    <property type="entry name" value="Ig_CD22"/>
</dbReference>
<proteinExistence type="predicted"/>
<keyword evidence="1" id="KW-1133">Transmembrane helix</keyword>
<dbReference type="Gene3D" id="2.60.40.10">
    <property type="entry name" value="Immunoglobulins"/>
    <property type="match status" value="1"/>
</dbReference>
<organism evidence="3 4">
    <name type="scientific">Astyanax mexicanus</name>
    <name type="common">Blind cave fish</name>
    <name type="synonym">Astyanax fasciatus mexicanus</name>
    <dbReference type="NCBI Taxonomy" id="7994"/>
    <lineage>
        <taxon>Eukaryota</taxon>
        <taxon>Metazoa</taxon>
        <taxon>Chordata</taxon>
        <taxon>Craniata</taxon>
        <taxon>Vertebrata</taxon>
        <taxon>Euteleostomi</taxon>
        <taxon>Actinopterygii</taxon>
        <taxon>Neopterygii</taxon>
        <taxon>Teleostei</taxon>
        <taxon>Ostariophysi</taxon>
        <taxon>Characiformes</taxon>
        <taxon>Characoidei</taxon>
        <taxon>Acestrorhamphidae</taxon>
        <taxon>Acestrorhamphinae</taxon>
        <taxon>Astyanax</taxon>
    </lineage>
</organism>
<evidence type="ECO:0000256" key="1">
    <source>
        <dbReference type="SAM" id="Phobius"/>
    </source>
</evidence>
<dbReference type="Pfam" id="PF24518">
    <property type="entry name" value="Ig_CD22"/>
    <property type="match status" value="1"/>
</dbReference>
<comment type="caution">
    <text evidence="3">The sequence shown here is derived from an EMBL/GenBank/DDBJ whole genome shotgun (WGS) entry which is preliminary data.</text>
</comment>
<dbReference type="EMBL" id="JAICCE010000001">
    <property type="protein sequence ID" value="KAG9283691.1"/>
    <property type="molecule type" value="Genomic_DNA"/>
</dbReference>